<dbReference type="Proteomes" id="UP000482800">
    <property type="component" value="Unassembled WGS sequence"/>
</dbReference>
<feature type="domain" description="Endonuclease/exonuclease/phosphatase" evidence="1">
    <location>
        <begin position="114"/>
        <end position="208"/>
    </location>
</feature>
<dbReference type="Gene3D" id="3.60.10.10">
    <property type="entry name" value="Endonuclease/exonuclease/phosphatase"/>
    <property type="match status" value="1"/>
</dbReference>
<sequence>MTHIDVERVRWLIGQVGVAANAINGSRGASDESGSVAASAFGNTASGSFCHTAWQETATEASTATGFLRTSLEADWSRLGVVLHTFEQMDAESADEICATGLRSGSLDVFNTHLDSKSGDRRQEQAEDAVNAIEPALGPTIFAGDFNTETPPELDRLTGMGWVEVSVDADGNPLATSSHDNAIDKVYASPGVVATGPAEEVDGGPSDHDGIVVNLAIAPAWP</sequence>
<comment type="caution">
    <text evidence="2">The sequence shown here is derived from an EMBL/GenBank/DDBJ whole genome shotgun (WGS) entry which is preliminary data.</text>
</comment>
<dbReference type="Pfam" id="PF03372">
    <property type="entry name" value="Exo_endo_phos"/>
    <property type="match status" value="1"/>
</dbReference>
<keyword evidence="3" id="KW-1185">Reference proteome</keyword>
<evidence type="ECO:0000313" key="3">
    <source>
        <dbReference type="Proteomes" id="UP000482800"/>
    </source>
</evidence>
<reference evidence="2 3" key="2">
    <citation type="submission" date="2020-03" db="EMBL/GenBank/DDBJ databases">
        <authorList>
            <person name="Ichikawa N."/>
            <person name="Kimura A."/>
            <person name="Kitahashi Y."/>
            <person name="Uohara A."/>
        </authorList>
    </citation>
    <scope>NUCLEOTIDE SEQUENCE [LARGE SCALE GENOMIC DNA]</scope>
    <source>
        <strain evidence="2 3">NBRC 108639</strain>
    </source>
</reference>
<protein>
    <recommendedName>
        <fullName evidence="1">Endonuclease/exonuclease/phosphatase domain-containing protein</fullName>
    </recommendedName>
</protein>
<dbReference type="SUPFAM" id="SSF56219">
    <property type="entry name" value="DNase I-like"/>
    <property type="match status" value="1"/>
</dbReference>
<accession>A0A6V8KM98</accession>
<dbReference type="InterPro" id="IPR005135">
    <property type="entry name" value="Endo/exonuclease/phosphatase"/>
</dbReference>
<dbReference type="GO" id="GO:0003824">
    <property type="term" value="F:catalytic activity"/>
    <property type="evidence" value="ECO:0007669"/>
    <property type="project" value="InterPro"/>
</dbReference>
<evidence type="ECO:0000313" key="2">
    <source>
        <dbReference type="EMBL" id="GFJ83339.1"/>
    </source>
</evidence>
<dbReference type="AlphaFoldDB" id="A0A6V8KM98"/>
<gene>
    <name evidence="2" type="ORF">Phou_075190</name>
</gene>
<dbReference type="InterPro" id="IPR036691">
    <property type="entry name" value="Endo/exonu/phosph_ase_sf"/>
</dbReference>
<organism evidence="2 3">
    <name type="scientific">Phytohabitans houttuyneae</name>
    <dbReference type="NCBI Taxonomy" id="1076126"/>
    <lineage>
        <taxon>Bacteria</taxon>
        <taxon>Bacillati</taxon>
        <taxon>Actinomycetota</taxon>
        <taxon>Actinomycetes</taxon>
        <taxon>Micromonosporales</taxon>
        <taxon>Micromonosporaceae</taxon>
    </lineage>
</organism>
<reference evidence="2 3" key="1">
    <citation type="submission" date="2020-03" db="EMBL/GenBank/DDBJ databases">
        <title>Whole genome shotgun sequence of Phytohabitans houttuyneae NBRC 108639.</title>
        <authorList>
            <person name="Komaki H."/>
            <person name="Tamura T."/>
        </authorList>
    </citation>
    <scope>NUCLEOTIDE SEQUENCE [LARGE SCALE GENOMIC DNA]</scope>
    <source>
        <strain evidence="2 3">NBRC 108639</strain>
    </source>
</reference>
<dbReference type="EMBL" id="BLPF01000003">
    <property type="protein sequence ID" value="GFJ83339.1"/>
    <property type="molecule type" value="Genomic_DNA"/>
</dbReference>
<proteinExistence type="predicted"/>
<dbReference type="RefSeq" id="WP_173065687.1">
    <property type="nucleotide sequence ID" value="NZ_BAABGO010000020.1"/>
</dbReference>
<evidence type="ECO:0000259" key="1">
    <source>
        <dbReference type="Pfam" id="PF03372"/>
    </source>
</evidence>
<name>A0A6V8KM98_9ACTN</name>